<sequence length="220" mass="25301">MKTLTRDLILETRRGKSLPRVLINDRMRRMPEITGRILDLASGNRRPSYFRFLPVSQKAKITSVDISTERQPDIIADLEQKFPFGDSEFDYVFCFNLLEHIFDHCHVISEAARVLKPGGRLLGTVPFLGSVHADPDDYFRYTKSTLSRLFLAAGFSRVKIEALGYGPFCVGYYMVAFLLPGIIRPLFLSLAIGLDKIVRWLRPKHGPQKYVLMYYFTCQK</sequence>
<proteinExistence type="predicted"/>
<reference evidence="4" key="1">
    <citation type="submission" date="2017-09" db="EMBL/GenBank/DDBJ databases">
        <title>Depth-based differentiation of microbial function through sediment-hosted aquifers and enrichment of novel symbionts in the deep terrestrial subsurface.</title>
        <authorList>
            <person name="Probst A.J."/>
            <person name="Ladd B."/>
            <person name="Jarett J.K."/>
            <person name="Geller-Mcgrath D.E."/>
            <person name="Sieber C.M.K."/>
            <person name="Emerson J.B."/>
            <person name="Anantharaman K."/>
            <person name="Thomas B.C."/>
            <person name="Malmstrom R."/>
            <person name="Stieglmeier M."/>
            <person name="Klingl A."/>
            <person name="Woyke T."/>
            <person name="Ryan C.M."/>
            <person name="Banfield J.F."/>
        </authorList>
    </citation>
    <scope>NUCLEOTIDE SEQUENCE [LARGE SCALE GENOMIC DNA]</scope>
</reference>
<dbReference type="CDD" id="cd02440">
    <property type="entry name" value="AdoMet_MTases"/>
    <property type="match status" value="1"/>
</dbReference>
<dbReference type="SUPFAM" id="SSF53335">
    <property type="entry name" value="S-adenosyl-L-methionine-dependent methyltransferases"/>
    <property type="match status" value="1"/>
</dbReference>
<dbReference type="GO" id="GO:0008757">
    <property type="term" value="F:S-adenosylmethionine-dependent methyltransferase activity"/>
    <property type="evidence" value="ECO:0007669"/>
    <property type="project" value="InterPro"/>
</dbReference>
<dbReference type="Proteomes" id="UP000231086">
    <property type="component" value="Unassembled WGS sequence"/>
</dbReference>
<accession>A0A2M8KIT9</accession>
<dbReference type="EMBL" id="PFEA01000029">
    <property type="protein sequence ID" value="PJE59825.1"/>
    <property type="molecule type" value="Genomic_DNA"/>
</dbReference>
<protein>
    <recommendedName>
        <fullName evidence="2">Methyltransferase type 11 domain-containing protein</fullName>
    </recommendedName>
</protein>
<evidence type="ECO:0000313" key="4">
    <source>
        <dbReference type="Proteomes" id="UP000231086"/>
    </source>
</evidence>
<evidence type="ECO:0000256" key="1">
    <source>
        <dbReference type="SAM" id="Phobius"/>
    </source>
</evidence>
<dbReference type="InterPro" id="IPR029063">
    <property type="entry name" value="SAM-dependent_MTases_sf"/>
</dbReference>
<dbReference type="AlphaFoldDB" id="A0A2M8KIT9"/>
<keyword evidence="1" id="KW-0472">Membrane</keyword>
<dbReference type="InterPro" id="IPR013216">
    <property type="entry name" value="Methyltransf_11"/>
</dbReference>
<evidence type="ECO:0000313" key="3">
    <source>
        <dbReference type="EMBL" id="PJE59825.1"/>
    </source>
</evidence>
<dbReference type="Gene3D" id="3.40.50.150">
    <property type="entry name" value="Vaccinia Virus protein VP39"/>
    <property type="match status" value="1"/>
</dbReference>
<keyword evidence="1" id="KW-1133">Transmembrane helix</keyword>
<evidence type="ECO:0000259" key="2">
    <source>
        <dbReference type="Pfam" id="PF08241"/>
    </source>
</evidence>
<feature type="transmembrane region" description="Helical" evidence="1">
    <location>
        <begin position="170"/>
        <end position="194"/>
    </location>
</feature>
<comment type="caution">
    <text evidence="3">The sequence shown here is derived from an EMBL/GenBank/DDBJ whole genome shotgun (WGS) entry which is preliminary data.</text>
</comment>
<dbReference type="Pfam" id="PF08241">
    <property type="entry name" value="Methyltransf_11"/>
    <property type="match status" value="1"/>
</dbReference>
<keyword evidence="1" id="KW-0812">Transmembrane</keyword>
<name>A0A2M8KIT9_9BACT</name>
<gene>
    <name evidence="3" type="ORF">COU85_01635</name>
</gene>
<feature type="domain" description="Methyltransferase type 11" evidence="2">
    <location>
        <begin position="59"/>
        <end position="122"/>
    </location>
</feature>
<organism evidence="3 4">
    <name type="scientific">Candidatus Portnoybacteria bacterium CG10_big_fil_rev_8_21_14_0_10_44_7</name>
    <dbReference type="NCBI Taxonomy" id="1974816"/>
    <lineage>
        <taxon>Bacteria</taxon>
        <taxon>Candidatus Portnoyibacteriota</taxon>
    </lineage>
</organism>